<protein>
    <submittedName>
        <fullName evidence="1">Uncharacterized protein</fullName>
    </submittedName>
</protein>
<dbReference type="STRING" id="144512.A0A0V0SS87"/>
<accession>A0A0V0SS87</accession>
<gene>
    <name evidence="1" type="ORF">T05_3536</name>
</gene>
<sequence>MVSSLIGKNKISDAELFSESLAEVKIEAARTLRNQQIHSF</sequence>
<keyword evidence="2" id="KW-1185">Reference proteome</keyword>
<name>A0A0V0SS87_9BILA</name>
<evidence type="ECO:0000313" key="1">
    <source>
        <dbReference type="EMBL" id="KRX29576.1"/>
    </source>
</evidence>
<dbReference type="AlphaFoldDB" id="A0A0V0SS87"/>
<dbReference type="Proteomes" id="UP000055048">
    <property type="component" value="Unassembled WGS sequence"/>
</dbReference>
<evidence type="ECO:0000313" key="2">
    <source>
        <dbReference type="Proteomes" id="UP000055048"/>
    </source>
</evidence>
<reference evidence="1 2" key="1">
    <citation type="submission" date="2015-01" db="EMBL/GenBank/DDBJ databases">
        <title>Evolution of Trichinella species and genotypes.</title>
        <authorList>
            <person name="Korhonen P.K."/>
            <person name="Edoardo P."/>
            <person name="Giuseppe L.R."/>
            <person name="Gasser R.B."/>
        </authorList>
    </citation>
    <scope>NUCLEOTIDE SEQUENCE [LARGE SCALE GENOMIC DNA]</scope>
    <source>
        <strain evidence="1">ISS417</strain>
    </source>
</reference>
<proteinExistence type="predicted"/>
<organism evidence="1 2">
    <name type="scientific">Trichinella murrelli</name>
    <dbReference type="NCBI Taxonomy" id="144512"/>
    <lineage>
        <taxon>Eukaryota</taxon>
        <taxon>Metazoa</taxon>
        <taxon>Ecdysozoa</taxon>
        <taxon>Nematoda</taxon>
        <taxon>Enoplea</taxon>
        <taxon>Dorylaimia</taxon>
        <taxon>Trichinellida</taxon>
        <taxon>Trichinellidae</taxon>
        <taxon>Trichinella</taxon>
    </lineage>
</organism>
<comment type="caution">
    <text evidence="1">The sequence shown here is derived from an EMBL/GenBank/DDBJ whole genome shotgun (WGS) entry which is preliminary data.</text>
</comment>
<dbReference type="EMBL" id="JYDJ01003157">
    <property type="protein sequence ID" value="KRX29576.1"/>
    <property type="molecule type" value="Genomic_DNA"/>
</dbReference>